<protein>
    <submittedName>
        <fullName evidence="2">YibE F family protein</fullName>
    </submittedName>
</protein>
<dbReference type="InterPro" id="IPR014564">
    <property type="entry name" value="UCP031503_TM"/>
</dbReference>
<feature type="transmembrane region" description="Helical" evidence="1">
    <location>
        <begin position="134"/>
        <end position="156"/>
    </location>
</feature>
<dbReference type="InterPro" id="IPR012507">
    <property type="entry name" value="YibE_F"/>
</dbReference>
<dbReference type="Proteomes" id="UP000050934">
    <property type="component" value="Unassembled WGS sequence"/>
</dbReference>
<dbReference type="STRING" id="396268.IV45_GL001197"/>
<dbReference type="PANTHER" id="PTHR41771">
    <property type="entry name" value="MEMBRANE PROTEIN-RELATED"/>
    <property type="match status" value="1"/>
</dbReference>
<comment type="caution">
    <text evidence="2">The sequence shown here is derived from an EMBL/GenBank/DDBJ whole genome shotgun (WGS) entry which is preliminary data.</text>
</comment>
<dbReference type="PATRIC" id="fig|396268.3.peg.1209"/>
<organism evidence="2 3">
    <name type="scientific">Limosilactobacillus secaliphilus</name>
    <dbReference type="NCBI Taxonomy" id="396268"/>
    <lineage>
        <taxon>Bacteria</taxon>
        <taxon>Bacillati</taxon>
        <taxon>Bacillota</taxon>
        <taxon>Bacilli</taxon>
        <taxon>Lactobacillales</taxon>
        <taxon>Lactobacillaceae</taxon>
        <taxon>Limosilactobacillus</taxon>
    </lineage>
</organism>
<dbReference type="RefSeq" id="WP_057739567.1">
    <property type="nucleotide sequence ID" value="NZ_JQBW01000004.1"/>
</dbReference>
<keyword evidence="1" id="KW-0812">Transmembrane</keyword>
<feature type="transmembrane region" description="Helical" evidence="1">
    <location>
        <begin position="177"/>
        <end position="201"/>
    </location>
</feature>
<name>A0A0R2I3Q2_9LACO</name>
<feature type="transmembrane region" description="Helical" evidence="1">
    <location>
        <begin position="221"/>
        <end position="246"/>
    </location>
</feature>
<dbReference type="AlphaFoldDB" id="A0A0R2I3Q2"/>
<proteinExistence type="predicted"/>
<dbReference type="EMBL" id="JQBW01000004">
    <property type="protein sequence ID" value="KRN59454.1"/>
    <property type="molecule type" value="Genomic_DNA"/>
</dbReference>
<keyword evidence="1" id="KW-1133">Transmembrane helix</keyword>
<reference evidence="2 3" key="1">
    <citation type="journal article" date="2015" name="Genome Announc.">
        <title>Expanding the biotechnology potential of lactobacilli through comparative genomics of 213 strains and associated genera.</title>
        <authorList>
            <person name="Sun Z."/>
            <person name="Harris H.M."/>
            <person name="McCann A."/>
            <person name="Guo C."/>
            <person name="Argimon S."/>
            <person name="Zhang W."/>
            <person name="Yang X."/>
            <person name="Jeffery I.B."/>
            <person name="Cooney J.C."/>
            <person name="Kagawa T.F."/>
            <person name="Liu W."/>
            <person name="Song Y."/>
            <person name="Salvetti E."/>
            <person name="Wrobel A."/>
            <person name="Rasinkangas P."/>
            <person name="Parkhill J."/>
            <person name="Rea M.C."/>
            <person name="O'Sullivan O."/>
            <person name="Ritari J."/>
            <person name="Douillard F.P."/>
            <person name="Paul Ross R."/>
            <person name="Yang R."/>
            <person name="Briner A.E."/>
            <person name="Felis G.E."/>
            <person name="de Vos W.M."/>
            <person name="Barrangou R."/>
            <person name="Klaenhammer T.R."/>
            <person name="Caufield P.W."/>
            <person name="Cui Y."/>
            <person name="Zhang H."/>
            <person name="O'Toole P.W."/>
        </authorList>
    </citation>
    <scope>NUCLEOTIDE SEQUENCE [LARGE SCALE GENOMIC DNA]</scope>
    <source>
        <strain evidence="2 3">DSM 17896</strain>
    </source>
</reference>
<dbReference type="PIRSF" id="PIRSF031503">
    <property type="entry name" value="UCP031503_mp"/>
    <property type="match status" value="1"/>
</dbReference>
<evidence type="ECO:0000313" key="3">
    <source>
        <dbReference type="Proteomes" id="UP000050934"/>
    </source>
</evidence>
<sequence length="257" mass="27589">MSTINVLGLVLLVLMLIVGGRQGWLSFLSLLVNFGLFFLALILVDFHVPPLAVTLGLSVCILAVTIFMGTNDLEVARAAFFAAFVIFICLLSLVLVVEHFAQVPGFANEDSGELEGMSVLIGINYAKVATMVTLLSVLGAIAEAAMAIATGVFAMMRSDATQSITSLLNGGFTIGQQIIGTTLNTLFFGFFGGLLALLVWFVGLDYSLGTIINNRIFVAELITVLISFIGVVLTVPSATLLCVYHFHKHLDKHEEKQ</sequence>
<evidence type="ECO:0000313" key="2">
    <source>
        <dbReference type="EMBL" id="KRN59454.1"/>
    </source>
</evidence>
<gene>
    <name evidence="2" type="ORF">IV45_GL001197</name>
</gene>
<dbReference type="OrthoDB" id="2414035at2"/>
<feature type="transmembrane region" description="Helical" evidence="1">
    <location>
        <begin position="78"/>
        <end position="97"/>
    </location>
</feature>
<dbReference type="PANTHER" id="PTHR41771:SF1">
    <property type="entry name" value="MEMBRANE PROTEIN"/>
    <property type="match status" value="1"/>
</dbReference>
<accession>A0A0R2I3Q2</accession>
<feature type="transmembrane region" description="Helical" evidence="1">
    <location>
        <begin position="36"/>
        <end position="66"/>
    </location>
</feature>
<dbReference type="Pfam" id="PF07907">
    <property type="entry name" value="YibE_F"/>
    <property type="match status" value="1"/>
</dbReference>
<evidence type="ECO:0000256" key="1">
    <source>
        <dbReference type="SAM" id="Phobius"/>
    </source>
</evidence>
<keyword evidence="1" id="KW-0472">Membrane</keyword>
<keyword evidence="3" id="KW-1185">Reference proteome</keyword>